<sequence>MIPLFTLILTTLPIYWVYTVIVGLQKNITAARRSGLPYVISPINLYNPIWLITHLIWLPFIKRLPKSWTQSWIDYTTPDWCWQLLYDPFAKTGDTFLVVSPGSILVFVSNAEAIHQITSRRDAFPKPLKSYRILEIFGRNIITTEGIEWREHRKISAPTFTEKNNALVFAESCIQAQGMLRKWLGPDGRGDLTLKEVPTDTMRITLHIISKIGFGVRLLWPGEKPKTKEQESVYSSNEAPEGHTMSFERSLSTLLETLIWVLFLPKWLLKLMPFHSAQKALESFENWGQYMNELFAQKAQEATEGKESEGMDIMGSLVKSSYGPTSAQVSSKTSPSRVEKGQAKRVALSDSEILGNAFVMIVAGHETTANSIHFSLMELAINPRSQRQIQEEVQKIFGDSAPETWDYDTNINTLLGGTLGATLNEQLRLMPPVVNIPKSVGQGHDQTIFIDGKKIILPAGAHINLNTVGVHRNPRYWPNEPSKITSRDDDLNDFKPERWLIKQVGKDDSAAESSEEDDFGSFTGNNASAALFRPARGSYIPFSDGARSCLGRRLAQVKIMAVLAVIFQKYSIELAVDEWATDEEVLAMSIDEKKELYSKAQRKARETIRGATSVITLKLHPGFIPVRLMKRGEERFVNIVD</sequence>
<evidence type="ECO:0000256" key="8">
    <source>
        <dbReference type="SAM" id="MobiDB-lite"/>
    </source>
</evidence>
<protein>
    <recommendedName>
        <fullName evidence="12">Cytochrome P450 monooxygenase</fullName>
    </recommendedName>
</protein>
<dbReference type="InterPro" id="IPR036396">
    <property type="entry name" value="Cyt_P450_sf"/>
</dbReference>
<evidence type="ECO:0000313" key="10">
    <source>
        <dbReference type="EMBL" id="APA11867.1"/>
    </source>
</evidence>
<keyword evidence="9" id="KW-1133">Transmembrane helix</keyword>
<dbReference type="PRINTS" id="PR00385">
    <property type="entry name" value="P450"/>
</dbReference>
<keyword evidence="4 6" id="KW-0408">Iron</keyword>
<gene>
    <name evidence="10" type="ORF">sscle_08g066370</name>
</gene>
<dbReference type="InterPro" id="IPR002401">
    <property type="entry name" value="Cyt_P450_E_grp-I"/>
</dbReference>
<dbReference type="PANTHER" id="PTHR24305">
    <property type="entry name" value="CYTOCHROME P450"/>
    <property type="match status" value="1"/>
</dbReference>
<proteinExistence type="inferred from homology"/>
<dbReference type="GO" id="GO:0004497">
    <property type="term" value="F:monooxygenase activity"/>
    <property type="evidence" value="ECO:0007669"/>
    <property type="project" value="UniProtKB-KW"/>
</dbReference>
<keyword evidence="3 6" id="KW-0479">Metal-binding</keyword>
<dbReference type="VEuPathDB" id="FungiDB:sscle_08g066370"/>
<dbReference type="SUPFAM" id="SSF48264">
    <property type="entry name" value="Cytochrome P450"/>
    <property type="match status" value="1"/>
</dbReference>
<evidence type="ECO:0000256" key="5">
    <source>
        <dbReference type="ARBA" id="ARBA00023026"/>
    </source>
</evidence>
<evidence type="ECO:0000256" key="1">
    <source>
        <dbReference type="ARBA" id="ARBA00001971"/>
    </source>
</evidence>
<dbReference type="EMBL" id="CP017821">
    <property type="protein sequence ID" value="APA11867.1"/>
    <property type="molecule type" value="Genomic_DNA"/>
</dbReference>
<evidence type="ECO:0000256" key="3">
    <source>
        <dbReference type="ARBA" id="ARBA00022723"/>
    </source>
</evidence>
<dbReference type="AlphaFoldDB" id="A0A1D9QAA0"/>
<dbReference type="PANTHER" id="PTHR24305:SF166">
    <property type="entry name" value="CYTOCHROME P450 12A4, MITOCHONDRIAL-RELATED"/>
    <property type="match status" value="1"/>
</dbReference>
<feature type="transmembrane region" description="Helical" evidence="9">
    <location>
        <begin position="6"/>
        <end position="24"/>
    </location>
</feature>
<evidence type="ECO:0000256" key="4">
    <source>
        <dbReference type="ARBA" id="ARBA00023004"/>
    </source>
</evidence>
<reference evidence="11" key="1">
    <citation type="journal article" date="2017" name="Genome Biol. Evol.">
        <title>The complete genome sequence of the phytopathogenic fungus Sclerotinia sclerotiorum reveals insights into the genome architecture of broad host range pathogens.</title>
        <authorList>
            <person name="Derbyshire M."/>
            <person name="Denton-Giles M."/>
            <person name="Hegedus D."/>
            <person name="Seifbarghy S."/>
            <person name="Rollins J."/>
            <person name="van Kan J."/>
            <person name="Seidl M.F."/>
            <person name="Faino L."/>
            <person name="Mbengue M."/>
            <person name="Navaud O."/>
            <person name="Raffaele S."/>
            <person name="Hammond-Kosack K."/>
            <person name="Heard S."/>
            <person name="Oliver R."/>
        </authorList>
    </citation>
    <scope>NUCLEOTIDE SEQUENCE [LARGE SCALE GENOMIC DNA]</scope>
    <source>
        <strain evidence="11">ATCC 18683 / 1980 / Ss-1</strain>
    </source>
</reference>
<dbReference type="InterPro" id="IPR001128">
    <property type="entry name" value="Cyt_P450"/>
</dbReference>
<name>A0A1D9QAA0_SCLS1</name>
<dbReference type="InterPro" id="IPR017972">
    <property type="entry name" value="Cyt_P450_CS"/>
</dbReference>
<evidence type="ECO:0000256" key="9">
    <source>
        <dbReference type="SAM" id="Phobius"/>
    </source>
</evidence>
<comment type="similarity">
    <text evidence="2 7">Belongs to the cytochrome P450 family.</text>
</comment>
<keyword evidence="9" id="KW-0812">Transmembrane</keyword>
<evidence type="ECO:0008006" key="12">
    <source>
        <dbReference type="Google" id="ProtNLM"/>
    </source>
</evidence>
<comment type="cofactor">
    <cofactor evidence="1 6">
        <name>heme</name>
        <dbReference type="ChEBI" id="CHEBI:30413"/>
    </cofactor>
</comment>
<keyword evidence="7" id="KW-0560">Oxidoreductase</keyword>
<evidence type="ECO:0000256" key="2">
    <source>
        <dbReference type="ARBA" id="ARBA00010617"/>
    </source>
</evidence>
<dbReference type="Proteomes" id="UP000177798">
    <property type="component" value="Chromosome 8"/>
</dbReference>
<keyword evidence="9" id="KW-0472">Membrane</keyword>
<dbReference type="CDD" id="cd11070">
    <property type="entry name" value="CYP56-like"/>
    <property type="match status" value="1"/>
</dbReference>
<evidence type="ECO:0000256" key="6">
    <source>
        <dbReference type="PIRSR" id="PIRSR602401-1"/>
    </source>
</evidence>
<accession>A0A1D9QAA0</accession>
<organism evidence="10 11">
    <name type="scientific">Sclerotinia sclerotiorum (strain ATCC 18683 / 1980 / Ss-1)</name>
    <name type="common">White mold</name>
    <name type="synonym">Whetzelinia sclerotiorum</name>
    <dbReference type="NCBI Taxonomy" id="665079"/>
    <lineage>
        <taxon>Eukaryota</taxon>
        <taxon>Fungi</taxon>
        <taxon>Dikarya</taxon>
        <taxon>Ascomycota</taxon>
        <taxon>Pezizomycotina</taxon>
        <taxon>Leotiomycetes</taxon>
        <taxon>Helotiales</taxon>
        <taxon>Sclerotiniaceae</taxon>
        <taxon>Sclerotinia</taxon>
    </lineage>
</organism>
<evidence type="ECO:0000256" key="7">
    <source>
        <dbReference type="RuleBase" id="RU000461"/>
    </source>
</evidence>
<feature type="compositionally biased region" description="Polar residues" evidence="8">
    <location>
        <begin position="322"/>
        <end position="336"/>
    </location>
</feature>
<feature type="transmembrane region" description="Helical" evidence="9">
    <location>
        <begin position="36"/>
        <end position="57"/>
    </location>
</feature>
<dbReference type="PROSITE" id="PS00086">
    <property type="entry name" value="CYTOCHROME_P450"/>
    <property type="match status" value="1"/>
</dbReference>
<dbReference type="Gene3D" id="1.10.630.10">
    <property type="entry name" value="Cytochrome P450"/>
    <property type="match status" value="1"/>
</dbReference>
<dbReference type="OrthoDB" id="1470350at2759"/>
<dbReference type="GO" id="GO:0016705">
    <property type="term" value="F:oxidoreductase activity, acting on paired donors, with incorporation or reduction of molecular oxygen"/>
    <property type="evidence" value="ECO:0007669"/>
    <property type="project" value="InterPro"/>
</dbReference>
<feature type="binding site" description="axial binding residue" evidence="6">
    <location>
        <position position="549"/>
    </location>
    <ligand>
        <name>heme</name>
        <dbReference type="ChEBI" id="CHEBI:30413"/>
    </ligand>
    <ligandPart>
        <name>Fe</name>
        <dbReference type="ChEBI" id="CHEBI:18248"/>
    </ligandPart>
</feature>
<dbReference type="GO" id="GO:0020037">
    <property type="term" value="F:heme binding"/>
    <property type="evidence" value="ECO:0007669"/>
    <property type="project" value="InterPro"/>
</dbReference>
<keyword evidence="5" id="KW-0843">Virulence</keyword>
<keyword evidence="6 7" id="KW-0349">Heme</keyword>
<dbReference type="Pfam" id="PF00067">
    <property type="entry name" value="p450"/>
    <property type="match status" value="1"/>
</dbReference>
<dbReference type="GO" id="GO:0005506">
    <property type="term" value="F:iron ion binding"/>
    <property type="evidence" value="ECO:0007669"/>
    <property type="project" value="InterPro"/>
</dbReference>
<evidence type="ECO:0000313" key="11">
    <source>
        <dbReference type="Proteomes" id="UP000177798"/>
    </source>
</evidence>
<dbReference type="PRINTS" id="PR00463">
    <property type="entry name" value="EP450I"/>
</dbReference>
<keyword evidence="7" id="KW-0503">Monooxygenase</keyword>
<feature type="region of interest" description="Disordered" evidence="8">
    <location>
        <begin position="322"/>
        <end position="343"/>
    </location>
</feature>
<dbReference type="InterPro" id="IPR050121">
    <property type="entry name" value="Cytochrome_P450_monoxygenase"/>
</dbReference>